<dbReference type="InterPro" id="IPR041698">
    <property type="entry name" value="Methyltransf_25"/>
</dbReference>
<dbReference type="GO" id="GO:0032259">
    <property type="term" value="P:methylation"/>
    <property type="evidence" value="ECO:0007669"/>
    <property type="project" value="UniProtKB-KW"/>
</dbReference>
<evidence type="ECO:0000313" key="6">
    <source>
        <dbReference type="Proteomes" id="UP001228113"/>
    </source>
</evidence>
<dbReference type="Pfam" id="PF13649">
    <property type="entry name" value="Methyltransf_25"/>
    <property type="match status" value="1"/>
</dbReference>
<dbReference type="KEGG" id="msea:METESE_17050"/>
<keyword evidence="2" id="KW-0808">Transferase</keyword>
<dbReference type="SUPFAM" id="SSF53335">
    <property type="entry name" value="S-adenosyl-L-methionine-dependent methyltransferases"/>
    <property type="match status" value="1"/>
</dbReference>
<accession>A0AA48KDW7</accession>
<evidence type="ECO:0000256" key="1">
    <source>
        <dbReference type="ARBA" id="ARBA00022603"/>
    </source>
</evidence>
<dbReference type="InterPro" id="IPR029063">
    <property type="entry name" value="SAM-dependent_MTases_sf"/>
</dbReference>
<dbReference type="PANTHER" id="PTHR43464:SF19">
    <property type="entry name" value="UBIQUINONE BIOSYNTHESIS O-METHYLTRANSFERASE, MITOCHONDRIAL"/>
    <property type="match status" value="1"/>
</dbReference>
<gene>
    <name evidence="5" type="ORF">METESE_17050</name>
</gene>
<dbReference type="Proteomes" id="UP001228113">
    <property type="component" value="Chromosome"/>
</dbReference>
<reference evidence="5" key="1">
    <citation type="journal article" date="2023" name="Int. J. Syst. Evol. Microbiol.">
        <title>Mesoterricola silvestris gen. nov., sp. nov., Mesoterricola sediminis sp. nov., Geothrix oryzae sp. nov., Geothrix edaphica sp. nov., Geothrix rubra sp. nov., and Geothrix limicola sp. nov., six novel members of Acidobacteriota isolated from soils.</title>
        <authorList>
            <person name="Itoh H."/>
            <person name="Sugisawa Y."/>
            <person name="Mise K."/>
            <person name="Xu Z."/>
            <person name="Kuniyasu M."/>
            <person name="Ushijima N."/>
            <person name="Kawano K."/>
            <person name="Kobayashi E."/>
            <person name="Shiratori Y."/>
            <person name="Masuda Y."/>
            <person name="Senoo K."/>
        </authorList>
    </citation>
    <scope>NUCLEOTIDE SEQUENCE</scope>
    <source>
        <strain evidence="5">W786</strain>
    </source>
</reference>
<dbReference type="AlphaFoldDB" id="A0AA48KDW7"/>
<dbReference type="Gene3D" id="3.40.50.150">
    <property type="entry name" value="Vaccinia Virus protein VP39"/>
    <property type="match status" value="1"/>
</dbReference>
<keyword evidence="3" id="KW-0949">S-adenosyl-L-methionine</keyword>
<evidence type="ECO:0000256" key="2">
    <source>
        <dbReference type="ARBA" id="ARBA00022679"/>
    </source>
</evidence>
<sequence length="248" mass="26103">MGGMREASAPWSLLASHWEDLFPLRPARVEMALRLAPEGTRCLDAGCATGSLCRALAARGREAHGLDLEPAFLEAGRARAAAEGTPVVWHEAGLLDLARAAGDLRFRLVTCLGQTLPHLLEDAAWLDFFRQARSVLEPGGTLAVQVVSDAGLAVGAGRDLPPLRCGGGILARRRTRVSETEAAFETVFTADDGREARGRVRHRVMDPAGAAALLREAGLAPGGPWADESGAPFTAASAGWILAGVREA</sequence>
<dbReference type="GO" id="GO:0008168">
    <property type="term" value="F:methyltransferase activity"/>
    <property type="evidence" value="ECO:0007669"/>
    <property type="project" value="UniProtKB-KW"/>
</dbReference>
<protein>
    <recommendedName>
        <fullName evidence="4">Methyltransferase domain-containing protein</fullName>
    </recommendedName>
</protein>
<evidence type="ECO:0000259" key="4">
    <source>
        <dbReference type="Pfam" id="PF13649"/>
    </source>
</evidence>
<dbReference type="EMBL" id="AP027081">
    <property type="protein sequence ID" value="BDU76747.1"/>
    <property type="molecule type" value="Genomic_DNA"/>
</dbReference>
<organism evidence="5 6">
    <name type="scientific">Mesoterricola sediminis</name>
    <dbReference type="NCBI Taxonomy" id="2927980"/>
    <lineage>
        <taxon>Bacteria</taxon>
        <taxon>Pseudomonadati</taxon>
        <taxon>Acidobacteriota</taxon>
        <taxon>Holophagae</taxon>
        <taxon>Holophagales</taxon>
        <taxon>Holophagaceae</taxon>
        <taxon>Mesoterricola</taxon>
    </lineage>
</organism>
<dbReference type="CDD" id="cd02440">
    <property type="entry name" value="AdoMet_MTases"/>
    <property type="match status" value="1"/>
</dbReference>
<keyword evidence="1" id="KW-0489">Methyltransferase</keyword>
<name>A0AA48KDW7_9BACT</name>
<evidence type="ECO:0000256" key="3">
    <source>
        <dbReference type="ARBA" id="ARBA00022691"/>
    </source>
</evidence>
<proteinExistence type="predicted"/>
<evidence type="ECO:0000313" key="5">
    <source>
        <dbReference type="EMBL" id="BDU76747.1"/>
    </source>
</evidence>
<dbReference type="PANTHER" id="PTHR43464">
    <property type="entry name" value="METHYLTRANSFERASE"/>
    <property type="match status" value="1"/>
</dbReference>
<keyword evidence="6" id="KW-1185">Reference proteome</keyword>
<feature type="domain" description="Methyltransferase" evidence="4">
    <location>
        <begin position="43"/>
        <end position="140"/>
    </location>
</feature>